<name>A0ABD7A795_9PAST</name>
<feature type="transmembrane region" description="Helical" evidence="1">
    <location>
        <begin position="40"/>
        <end position="59"/>
    </location>
</feature>
<dbReference type="RefSeq" id="WP_176812201.1">
    <property type="nucleotide sequence ID" value="NZ_CP055305.1"/>
</dbReference>
<reference evidence="2 3" key="1">
    <citation type="submission" date="2020-06" db="EMBL/GenBank/DDBJ databases">
        <title>Mannheimia pernigra sp. nov. isolated from bovine respiratory tract.</title>
        <authorList>
            <person name="Kuhnert P."/>
            <person name="Akarsu-Egger H."/>
        </authorList>
    </citation>
    <scope>NUCLEOTIDE SEQUENCE [LARGE SCALE GENOMIC DNA]</scope>
    <source>
        <strain evidence="2 3">17CN0883</strain>
    </source>
</reference>
<gene>
    <name evidence="2" type="ORF">HV560_03980</name>
</gene>
<feature type="transmembrane region" description="Helical" evidence="1">
    <location>
        <begin position="7"/>
        <end position="28"/>
    </location>
</feature>
<evidence type="ECO:0000313" key="2">
    <source>
        <dbReference type="EMBL" id="QLB42037.1"/>
    </source>
</evidence>
<organism evidence="2 3">
    <name type="scientific">Mannheimia pernigra</name>
    <dbReference type="NCBI Taxonomy" id="111844"/>
    <lineage>
        <taxon>Bacteria</taxon>
        <taxon>Pseudomonadati</taxon>
        <taxon>Pseudomonadota</taxon>
        <taxon>Gammaproteobacteria</taxon>
        <taxon>Pasteurellales</taxon>
        <taxon>Pasteurellaceae</taxon>
        <taxon>Mannheimia</taxon>
    </lineage>
</organism>
<keyword evidence="1" id="KW-0812">Transmembrane</keyword>
<protein>
    <submittedName>
        <fullName evidence="2">Uncharacterized protein</fullName>
    </submittedName>
</protein>
<dbReference type="Proteomes" id="UP000509784">
    <property type="component" value="Chromosome"/>
</dbReference>
<proteinExistence type="predicted"/>
<dbReference type="EMBL" id="CP055305">
    <property type="protein sequence ID" value="QLB42037.1"/>
    <property type="molecule type" value="Genomic_DNA"/>
</dbReference>
<keyword evidence="1" id="KW-0472">Membrane</keyword>
<accession>A0ABD7A795</accession>
<evidence type="ECO:0000313" key="3">
    <source>
        <dbReference type="Proteomes" id="UP000509784"/>
    </source>
</evidence>
<sequence>MKKLYITLAYIVSYLNFLFLEFLVLLIFEQDTNSLWTIDHFLDPIFPSFLVVILGLWLGKATKSKDVNNK</sequence>
<keyword evidence="1" id="KW-1133">Transmembrane helix</keyword>
<evidence type="ECO:0000256" key="1">
    <source>
        <dbReference type="SAM" id="Phobius"/>
    </source>
</evidence>
<dbReference type="KEGG" id="mpeg:HV560_03980"/>
<dbReference type="AlphaFoldDB" id="A0ABD7A795"/>